<feature type="domain" description="HTH araC/xylS-type" evidence="4">
    <location>
        <begin position="230"/>
        <end position="327"/>
    </location>
</feature>
<proteinExistence type="predicted"/>
<dbReference type="PANTHER" id="PTHR47893">
    <property type="entry name" value="REGULATORY PROTEIN PCHR"/>
    <property type="match status" value="1"/>
</dbReference>
<evidence type="ECO:0000313" key="6">
    <source>
        <dbReference type="Proteomes" id="UP001162741"/>
    </source>
</evidence>
<keyword evidence="2" id="KW-0238">DNA-binding</keyword>
<keyword evidence="1" id="KW-0805">Transcription regulation</keyword>
<organism evidence="5 6">
    <name type="scientific">Chitinophaga horti</name>
    <dbReference type="NCBI Taxonomy" id="2920382"/>
    <lineage>
        <taxon>Bacteria</taxon>
        <taxon>Pseudomonadati</taxon>
        <taxon>Bacteroidota</taxon>
        <taxon>Chitinophagia</taxon>
        <taxon>Chitinophagales</taxon>
        <taxon>Chitinophagaceae</taxon>
        <taxon>Chitinophaga</taxon>
    </lineage>
</organism>
<name>A0ABY6J7M0_9BACT</name>
<dbReference type="SUPFAM" id="SSF46689">
    <property type="entry name" value="Homeodomain-like"/>
    <property type="match status" value="2"/>
</dbReference>
<evidence type="ECO:0000259" key="4">
    <source>
        <dbReference type="PROSITE" id="PS01124"/>
    </source>
</evidence>
<dbReference type="InterPro" id="IPR018060">
    <property type="entry name" value="HTH_AraC"/>
</dbReference>
<dbReference type="PANTHER" id="PTHR47893:SF1">
    <property type="entry name" value="REGULATORY PROTEIN PCHR"/>
    <property type="match status" value="1"/>
</dbReference>
<evidence type="ECO:0000256" key="2">
    <source>
        <dbReference type="ARBA" id="ARBA00023125"/>
    </source>
</evidence>
<evidence type="ECO:0000256" key="3">
    <source>
        <dbReference type="ARBA" id="ARBA00023163"/>
    </source>
</evidence>
<accession>A0ABY6J7M0</accession>
<dbReference type="PRINTS" id="PR00032">
    <property type="entry name" value="HTHARAC"/>
</dbReference>
<dbReference type="Gene3D" id="1.10.10.60">
    <property type="entry name" value="Homeodomain-like"/>
    <property type="match status" value="1"/>
</dbReference>
<sequence length="327" mass="37256">MAIVIRNTAYDVIYEDHKPFMSRQPGLQLIEEDITVNESFGRASIKDIQFDGMTFGYGNIDVLQDIHVESEDIHAAVALFYTLKGDFDMYLKTGEKMSLPLYSNNLMFNPSTAETITLRKMQGIEVIGINFDTDKFVELAANSSRAMDRYVNAVLNRQAIFQKRPGRLTPQMLQVIQEIKHCRFTGGTKKLFLQSKGIELLALQSEQMEQAAGRDVKTSKLTAADRDRIQYARQVLLQHAQNPLSLYELAKAAGINEFKLKTGFKEMFDNTVFGYLNDHRLTQAQQMLRQDVSLSHIADELGYSSLQHFSQAFRKKFGLSPMQMRKA</sequence>
<evidence type="ECO:0000256" key="1">
    <source>
        <dbReference type="ARBA" id="ARBA00023015"/>
    </source>
</evidence>
<dbReference type="PROSITE" id="PS01124">
    <property type="entry name" value="HTH_ARAC_FAMILY_2"/>
    <property type="match status" value="1"/>
</dbReference>
<dbReference type="InterPro" id="IPR020449">
    <property type="entry name" value="Tscrpt_reg_AraC-type_HTH"/>
</dbReference>
<dbReference type="Proteomes" id="UP001162741">
    <property type="component" value="Chromosome"/>
</dbReference>
<protein>
    <submittedName>
        <fullName evidence="5">AraC family transcriptional regulator</fullName>
    </submittedName>
</protein>
<dbReference type="Pfam" id="PF12833">
    <property type="entry name" value="HTH_18"/>
    <property type="match status" value="1"/>
</dbReference>
<dbReference type="InterPro" id="IPR053142">
    <property type="entry name" value="PchR_regulatory_protein"/>
</dbReference>
<dbReference type="InterPro" id="IPR009057">
    <property type="entry name" value="Homeodomain-like_sf"/>
</dbReference>
<dbReference type="SMART" id="SM00342">
    <property type="entry name" value="HTH_ARAC"/>
    <property type="match status" value="1"/>
</dbReference>
<dbReference type="EMBL" id="CP107006">
    <property type="protein sequence ID" value="UYQ94289.1"/>
    <property type="molecule type" value="Genomic_DNA"/>
</dbReference>
<keyword evidence="3" id="KW-0804">Transcription</keyword>
<keyword evidence="6" id="KW-1185">Reference proteome</keyword>
<gene>
    <name evidence="5" type="ORF">MKQ68_04180</name>
</gene>
<reference evidence="5" key="1">
    <citation type="submission" date="2022-10" db="EMBL/GenBank/DDBJ databases">
        <title>Chitinophaga sp. nov., isolated from soil.</title>
        <authorList>
            <person name="Jeon C.O."/>
        </authorList>
    </citation>
    <scope>NUCLEOTIDE SEQUENCE</scope>
    <source>
        <strain evidence="5">R8</strain>
    </source>
</reference>
<evidence type="ECO:0000313" key="5">
    <source>
        <dbReference type="EMBL" id="UYQ94289.1"/>
    </source>
</evidence>
<dbReference type="RefSeq" id="WP_264282208.1">
    <property type="nucleotide sequence ID" value="NZ_CP107006.1"/>
</dbReference>